<dbReference type="HOGENOM" id="CLU_010186_3_0_2"/>
<dbReference type="Pfam" id="PF03454">
    <property type="entry name" value="MoeA_C"/>
    <property type="match status" value="1"/>
</dbReference>
<dbReference type="InterPro" id="IPR038987">
    <property type="entry name" value="MoeA-like"/>
</dbReference>
<dbReference type="Pfam" id="PF03453">
    <property type="entry name" value="MoeA_N"/>
    <property type="match status" value="1"/>
</dbReference>
<dbReference type="GO" id="GO:0006777">
    <property type="term" value="P:Mo-molybdopterin cofactor biosynthetic process"/>
    <property type="evidence" value="ECO:0007669"/>
    <property type="project" value="UniProtKB-KW"/>
</dbReference>
<dbReference type="Proteomes" id="UP000005877">
    <property type="component" value="Chromosome"/>
</dbReference>
<dbReference type="KEGG" id="mhi:Mhar_0391"/>
<dbReference type="InterPro" id="IPR036425">
    <property type="entry name" value="MoaB/Mog-like_dom_sf"/>
</dbReference>
<name>G7WMB2_METH6</name>
<sequence length="603" mass="63273">MQKEFHSLLSLDEAIEIVLAAVPEAGAEAVPLERALGRVLAERVASGIDVPGFHRAAMDGYALRSAETVAAREDRPIAFALVGRVPMGREPEVVVGEGEAVEVSTGSMMPGGSDAVVMVEHSEVDGSSLLIRRPVHFGENTHRAGGDVAMGETVLLPGRRLSAREIGLLAAVGRRDVRVRSLTVGVASSGNELVPPGFGSELSLGQIYDINSYSIAAAVEDCGGTPRIYGILPDDPDSMAEGLLAMAEESDLVLVSGSTSAGIGDMVYRVVEEFGEVVFHGINLKPGKPTLFGSVGGKPFIGLPGYPTSALTVFGLLAAPAIRRAVGTEHLAPSAAGRLARPVRSEGRRQMLAVAVVGDWVYPVDKGSGSITTLAAADGVVDIPSSVELLDRGEEVTVHLFGDVQKASLLLEGEDCPRLETILAALPFPVRFVPTGSRRGAISAEDGVAEVAVVSRSVGQEPGWDESVLEPVGGYSRELVMMAKDPEILDLAGAEDSKVVGWSRDSEMSRILGRVLAESGSEKAKLVGTARTHAAVAAAVKAGRADLGLAVREAAEEEGLAARKVAEDEILFLVRPERMGREAVRAFLEALGEGELWRPCPKN</sequence>
<dbReference type="Pfam" id="PF00994">
    <property type="entry name" value="MoCF_biosynth"/>
    <property type="match status" value="1"/>
</dbReference>
<dbReference type="UniPathway" id="UPA00344"/>
<evidence type="ECO:0000313" key="4">
    <source>
        <dbReference type="EMBL" id="AET63777.1"/>
    </source>
</evidence>
<dbReference type="InterPro" id="IPR005110">
    <property type="entry name" value="MoeA_linker/N"/>
</dbReference>
<dbReference type="PANTHER" id="PTHR10192">
    <property type="entry name" value="MOLYBDOPTERIN BIOSYNTHESIS PROTEIN"/>
    <property type="match status" value="1"/>
</dbReference>
<dbReference type="Gene3D" id="3.90.105.10">
    <property type="entry name" value="Molybdopterin biosynthesis moea protein, domain 2"/>
    <property type="match status" value="1"/>
</dbReference>
<organism evidence="4 5">
    <name type="scientific">Methanothrix harundinacea (strain 6Ac)</name>
    <name type="common">Methanosaeta harundinacea</name>
    <dbReference type="NCBI Taxonomy" id="1110509"/>
    <lineage>
        <taxon>Archaea</taxon>
        <taxon>Methanobacteriati</taxon>
        <taxon>Methanobacteriota</taxon>
        <taxon>Stenosarchaea group</taxon>
        <taxon>Methanomicrobia</taxon>
        <taxon>Methanotrichales</taxon>
        <taxon>Methanotrichaceae</taxon>
        <taxon>Methanothrix</taxon>
    </lineage>
</organism>
<dbReference type="SUPFAM" id="SSF63882">
    <property type="entry name" value="MoeA N-terminal region -like"/>
    <property type="match status" value="1"/>
</dbReference>
<dbReference type="Gene3D" id="2.40.340.10">
    <property type="entry name" value="MoeA, C-terminal, domain IV"/>
    <property type="match status" value="1"/>
</dbReference>
<dbReference type="AlphaFoldDB" id="G7WMB2"/>
<dbReference type="Gene3D" id="3.40.980.10">
    <property type="entry name" value="MoaB/Mog-like domain"/>
    <property type="match status" value="1"/>
</dbReference>
<accession>G7WMB2</accession>
<dbReference type="RefSeq" id="WP_014585962.1">
    <property type="nucleotide sequence ID" value="NC_017527.1"/>
</dbReference>
<dbReference type="PROSITE" id="PS01079">
    <property type="entry name" value="MOCF_BIOSYNTHESIS_2"/>
    <property type="match status" value="1"/>
</dbReference>
<dbReference type="Gene3D" id="2.170.190.11">
    <property type="entry name" value="Molybdopterin biosynthesis moea protein, domain 3"/>
    <property type="match status" value="1"/>
</dbReference>
<dbReference type="GeneID" id="12509560"/>
<dbReference type="STRING" id="1110509.Mhar_0391"/>
<dbReference type="InterPro" id="IPR008284">
    <property type="entry name" value="MoCF_biosynth_CS"/>
</dbReference>
<evidence type="ECO:0000259" key="3">
    <source>
        <dbReference type="SMART" id="SM00852"/>
    </source>
</evidence>
<dbReference type="PANTHER" id="PTHR10192:SF5">
    <property type="entry name" value="GEPHYRIN"/>
    <property type="match status" value="1"/>
</dbReference>
<protein>
    <submittedName>
        <fullName evidence="4">Molybdenum cofactor biosynthesis protein</fullName>
    </submittedName>
</protein>
<dbReference type="PATRIC" id="fig|1110509.7.peg.435"/>
<dbReference type="NCBIfam" id="NF045515">
    <property type="entry name" value="Glp_gephyrin"/>
    <property type="match status" value="1"/>
</dbReference>
<keyword evidence="2" id="KW-0501">Molybdenum cofactor biosynthesis</keyword>
<dbReference type="SMART" id="SM00852">
    <property type="entry name" value="MoCF_biosynth"/>
    <property type="match status" value="1"/>
</dbReference>
<feature type="domain" description="MoaB/Mog" evidence="3">
    <location>
        <begin position="185"/>
        <end position="324"/>
    </location>
</feature>
<dbReference type="CDD" id="cd00887">
    <property type="entry name" value="MoeA"/>
    <property type="match status" value="1"/>
</dbReference>
<dbReference type="GO" id="GO:0005737">
    <property type="term" value="C:cytoplasm"/>
    <property type="evidence" value="ECO:0007669"/>
    <property type="project" value="TreeGrafter"/>
</dbReference>
<evidence type="ECO:0000313" key="5">
    <source>
        <dbReference type="Proteomes" id="UP000005877"/>
    </source>
</evidence>
<reference evidence="4 5" key="1">
    <citation type="journal article" date="2012" name="PLoS ONE">
        <title>The genome characteristics and predicted function of methyl-group oxidation pathway in the obligate aceticlastic methanogens, Methanosaeta spp.</title>
        <authorList>
            <person name="Zhu J."/>
            <person name="Zheng H."/>
            <person name="Ai G."/>
            <person name="Zhang G."/>
            <person name="Liu D."/>
            <person name="Liu X."/>
            <person name="Dong X."/>
        </authorList>
    </citation>
    <scope>NUCLEOTIDE SEQUENCE [LARGE SCALE GENOMIC DNA]</scope>
    <source>
        <strain evidence="4 5">6Ac</strain>
    </source>
</reference>
<keyword evidence="5" id="KW-1185">Reference proteome</keyword>
<dbReference type="NCBIfam" id="NF011068">
    <property type="entry name" value="PRK14498.1"/>
    <property type="match status" value="1"/>
</dbReference>
<dbReference type="EMBL" id="CP003117">
    <property type="protein sequence ID" value="AET63777.1"/>
    <property type="molecule type" value="Genomic_DNA"/>
</dbReference>
<dbReference type="InterPro" id="IPR024370">
    <property type="entry name" value="PBP_domain"/>
</dbReference>
<dbReference type="GO" id="GO:0061599">
    <property type="term" value="F:molybdopterin molybdotransferase activity"/>
    <property type="evidence" value="ECO:0007669"/>
    <property type="project" value="TreeGrafter"/>
</dbReference>
<evidence type="ECO:0000256" key="1">
    <source>
        <dbReference type="ARBA" id="ARBA00005046"/>
    </source>
</evidence>
<dbReference type="OrthoDB" id="31371at2157"/>
<dbReference type="InterPro" id="IPR005111">
    <property type="entry name" value="MoeA_C_domain_IV"/>
</dbReference>
<dbReference type="InterPro" id="IPR036135">
    <property type="entry name" value="MoeA_linker/N_sf"/>
</dbReference>
<proteinExistence type="predicted"/>
<dbReference type="SUPFAM" id="SSF63867">
    <property type="entry name" value="MoeA C-terminal domain-like"/>
    <property type="match status" value="1"/>
</dbReference>
<evidence type="ECO:0000256" key="2">
    <source>
        <dbReference type="ARBA" id="ARBA00023150"/>
    </source>
</evidence>
<dbReference type="InterPro" id="IPR036688">
    <property type="entry name" value="MoeA_C_domain_IV_sf"/>
</dbReference>
<dbReference type="SUPFAM" id="SSF53218">
    <property type="entry name" value="Molybdenum cofactor biosynthesis proteins"/>
    <property type="match status" value="1"/>
</dbReference>
<comment type="pathway">
    <text evidence="1">Cofactor biosynthesis; molybdopterin biosynthesis.</text>
</comment>
<dbReference type="NCBIfam" id="TIGR00177">
    <property type="entry name" value="molyb_syn"/>
    <property type="match status" value="1"/>
</dbReference>
<gene>
    <name evidence="4" type="ordered locus">Mhar_0391</name>
</gene>
<dbReference type="Pfam" id="PF12727">
    <property type="entry name" value="PBP_like"/>
    <property type="match status" value="1"/>
</dbReference>
<dbReference type="InterPro" id="IPR001453">
    <property type="entry name" value="MoaB/Mog_dom"/>
</dbReference>